<accession>A0A3A4NGA1</accession>
<protein>
    <submittedName>
        <fullName evidence="1">Enoyl-CoA hydratase/isomerase family protein</fullName>
    </submittedName>
</protein>
<keyword evidence="1" id="KW-0413">Isomerase</keyword>
<organism evidence="1 2">
    <name type="scientific">Abyssobacteria bacterium (strain SURF_5)</name>
    <dbReference type="NCBI Taxonomy" id="2093360"/>
    <lineage>
        <taxon>Bacteria</taxon>
        <taxon>Pseudomonadati</taxon>
        <taxon>Candidatus Hydrogenedentota</taxon>
        <taxon>Candidatus Abyssobacteria</taxon>
    </lineage>
</organism>
<dbReference type="Gene3D" id="3.90.226.10">
    <property type="entry name" value="2-enoyl-CoA Hydratase, Chain A, domain 1"/>
    <property type="match status" value="1"/>
</dbReference>
<dbReference type="PANTHER" id="PTHR11941:SF54">
    <property type="entry name" value="ENOYL-COA HYDRATASE, MITOCHONDRIAL"/>
    <property type="match status" value="1"/>
</dbReference>
<dbReference type="Pfam" id="PF00378">
    <property type="entry name" value="ECH_1"/>
    <property type="match status" value="1"/>
</dbReference>
<dbReference type="AlphaFoldDB" id="A0A3A4NGA1"/>
<dbReference type="Proteomes" id="UP000265882">
    <property type="component" value="Unassembled WGS sequence"/>
</dbReference>
<dbReference type="InterPro" id="IPR029045">
    <property type="entry name" value="ClpP/crotonase-like_dom_sf"/>
</dbReference>
<dbReference type="PANTHER" id="PTHR11941">
    <property type="entry name" value="ENOYL-COA HYDRATASE-RELATED"/>
    <property type="match status" value="1"/>
</dbReference>
<evidence type="ECO:0000313" key="1">
    <source>
        <dbReference type="EMBL" id="RJP19687.1"/>
    </source>
</evidence>
<dbReference type="GO" id="GO:0016853">
    <property type="term" value="F:isomerase activity"/>
    <property type="evidence" value="ECO:0007669"/>
    <property type="project" value="UniProtKB-KW"/>
</dbReference>
<dbReference type="CDD" id="cd06558">
    <property type="entry name" value="crotonase-like"/>
    <property type="match status" value="1"/>
</dbReference>
<dbReference type="GO" id="GO:0006635">
    <property type="term" value="P:fatty acid beta-oxidation"/>
    <property type="evidence" value="ECO:0007669"/>
    <property type="project" value="TreeGrafter"/>
</dbReference>
<dbReference type="EMBL" id="QZKU01000086">
    <property type="protein sequence ID" value="RJP19687.1"/>
    <property type="molecule type" value="Genomic_DNA"/>
</dbReference>
<comment type="caution">
    <text evidence="1">The sequence shown here is derived from an EMBL/GenBank/DDBJ whole genome shotgun (WGS) entry which is preliminary data.</text>
</comment>
<reference evidence="1 2" key="1">
    <citation type="journal article" date="2017" name="ISME J.">
        <title>Energy and carbon metabolisms in a deep terrestrial subsurface fluid microbial community.</title>
        <authorList>
            <person name="Momper L."/>
            <person name="Jungbluth S.P."/>
            <person name="Lee M.D."/>
            <person name="Amend J.P."/>
        </authorList>
    </citation>
    <scope>NUCLEOTIDE SEQUENCE [LARGE SCALE GENOMIC DNA]</scope>
    <source>
        <strain evidence="1">SURF_5</strain>
    </source>
</reference>
<evidence type="ECO:0000313" key="2">
    <source>
        <dbReference type="Proteomes" id="UP000265882"/>
    </source>
</evidence>
<dbReference type="SUPFAM" id="SSF52096">
    <property type="entry name" value="ClpP/crotonase"/>
    <property type="match status" value="1"/>
</dbReference>
<dbReference type="InterPro" id="IPR001753">
    <property type="entry name" value="Enoyl-CoA_hydra/iso"/>
</dbReference>
<sequence length="275" mass="30499">MAYKDYDCLKIRIDRGVAFITIDHPPINLFDLSLMQEMDRIGQELEADPEVRVIVFDSANPEFFIAHADVTLIQTLPTEVPPKSSELAPFHMMVDRFRTMPKASIAKIEGRARGGGSEFVLSLDMRFAALGKAYLAQPEVAIGIIPGGSGTQRLPRLLGRGRALEVVLGCEDFPADLAERYGYVNRALPPDELGPFVERLAYRIASFPAEAIALVKASVNASELPTREGLLEEAHYFNQSLATKPAQERMARFIELGGQTREIELDLNSLVDKLR</sequence>
<proteinExistence type="predicted"/>
<name>A0A3A4NGA1_ABYX5</name>
<gene>
    <name evidence="1" type="ORF">C4520_12475</name>
</gene>